<evidence type="ECO:0000259" key="11">
    <source>
        <dbReference type="Pfam" id="PF12794"/>
    </source>
</evidence>
<evidence type="ECO:0000256" key="7">
    <source>
        <dbReference type="SAM" id="Coils"/>
    </source>
</evidence>
<comment type="subcellular location">
    <subcellularLocation>
        <location evidence="1">Cell membrane</location>
        <topology evidence="1">Multi-pass membrane protein</topology>
    </subcellularLocation>
</comment>
<feature type="region of interest" description="Disordered" evidence="8">
    <location>
        <begin position="790"/>
        <end position="810"/>
    </location>
</feature>
<feature type="transmembrane region" description="Helical" evidence="9">
    <location>
        <begin position="894"/>
        <end position="915"/>
    </location>
</feature>
<evidence type="ECO:0000256" key="4">
    <source>
        <dbReference type="ARBA" id="ARBA00022692"/>
    </source>
</evidence>
<dbReference type="Gene3D" id="2.30.30.60">
    <property type="match status" value="1"/>
</dbReference>
<dbReference type="EMBL" id="CP036281">
    <property type="protein sequence ID" value="QDU79554.1"/>
    <property type="molecule type" value="Genomic_DNA"/>
</dbReference>
<keyword evidence="3" id="KW-1003">Cell membrane</keyword>
<name>A0A518CK47_9PLAN</name>
<feature type="domain" description="Mechanosensitive ion channel MscS porin" evidence="12">
    <location>
        <begin position="106"/>
        <end position="302"/>
    </location>
</feature>
<organism evidence="14 15">
    <name type="scientific">Polystyrenella longa</name>
    <dbReference type="NCBI Taxonomy" id="2528007"/>
    <lineage>
        <taxon>Bacteria</taxon>
        <taxon>Pseudomonadati</taxon>
        <taxon>Planctomycetota</taxon>
        <taxon>Planctomycetia</taxon>
        <taxon>Planctomycetales</taxon>
        <taxon>Planctomycetaceae</taxon>
        <taxon>Polystyrenella</taxon>
    </lineage>
</organism>
<dbReference type="KEGG" id="plon:Pla110_12650"/>
<feature type="transmembrane region" description="Helical" evidence="9">
    <location>
        <begin position="969"/>
        <end position="990"/>
    </location>
</feature>
<dbReference type="AlphaFoldDB" id="A0A518CK47"/>
<keyword evidence="4 9" id="KW-0812">Transmembrane</keyword>
<comment type="similarity">
    <text evidence="2">Belongs to the MscS (TC 1.A.23) family.</text>
</comment>
<dbReference type="InterPro" id="IPR011066">
    <property type="entry name" value="MscS_channel_C_sf"/>
</dbReference>
<feature type="transmembrane region" description="Helical" evidence="9">
    <location>
        <begin position="717"/>
        <end position="738"/>
    </location>
</feature>
<dbReference type="Proteomes" id="UP000317178">
    <property type="component" value="Chromosome"/>
</dbReference>
<dbReference type="PANTHER" id="PTHR30347:SF1">
    <property type="entry name" value="MECHANOSENSITIVE CHANNEL MSCK"/>
    <property type="match status" value="1"/>
</dbReference>
<evidence type="ECO:0000256" key="6">
    <source>
        <dbReference type="ARBA" id="ARBA00023136"/>
    </source>
</evidence>
<protein>
    <submittedName>
        <fullName evidence="14">Mechanosensitive channel MscK</fullName>
    </submittedName>
</protein>
<evidence type="ECO:0000259" key="12">
    <source>
        <dbReference type="Pfam" id="PF12795"/>
    </source>
</evidence>
<accession>A0A518CK47</accession>
<feature type="transmembrane region" description="Helical" evidence="9">
    <location>
        <begin position="750"/>
        <end position="768"/>
    </location>
</feature>
<dbReference type="InterPro" id="IPR024393">
    <property type="entry name" value="MscS_porin"/>
</dbReference>
<feature type="transmembrane region" description="Helical" evidence="9">
    <location>
        <begin position="678"/>
        <end position="696"/>
    </location>
</feature>
<feature type="region of interest" description="Disordered" evidence="8">
    <location>
        <begin position="1143"/>
        <end position="1191"/>
    </location>
</feature>
<feature type="coiled-coil region" evidence="7">
    <location>
        <begin position="141"/>
        <end position="189"/>
    </location>
</feature>
<evidence type="ECO:0000256" key="8">
    <source>
        <dbReference type="SAM" id="MobiDB-lite"/>
    </source>
</evidence>
<reference evidence="14 15" key="1">
    <citation type="submission" date="2019-02" db="EMBL/GenBank/DDBJ databases">
        <title>Deep-cultivation of Planctomycetes and their phenomic and genomic characterization uncovers novel biology.</title>
        <authorList>
            <person name="Wiegand S."/>
            <person name="Jogler M."/>
            <person name="Boedeker C."/>
            <person name="Pinto D."/>
            <person name="Vollmers J."/>
            <person name="Rivas-Marin E."/>
            <person name="Kohn T."/>
            <person name="Peeters S.H."/>
            <person name="Heuer A."/>
            <person name="Rast P."/>
            <person name="Oberbeckmann S."/>
            <person name="Bunk B."/>
            <person name="Jeske O."/>
            <person name="Meyerdierks A."/>
            <person name="Storesund J.E."/>
            <person name="Kallscheuer N."/>
            <person name="Luecker S."/>
            <person name="Lage O.M."/>
            <person name="Pohl T."/>
            <person name="Merkel B.J."/>
            <person name="Hornburger P."/>
            <person name="Mueller R.-W."/>
            <person name="Bruemmer F."/>
            <person name="Labrenz M."/>
            <person name="Spormann A.M."/>
            <person name="Op den Camp H."/>
            <person name="Overmann J."/>
            <person name="Amann R."/>
            <person name="Jetten M.S.M."/>
            <person name="Mascher T."/>
            <person name="Medema M.H."/>
            <person name="Devos D.P."/>
            <person name="Kaster A.-K."/>
            <person name="Ovreas L."/>
            <person name="Rohde M."/>
            <person name="Galperin M.Y."/>
            <person name="Jogler C."/>
        </authorList>
    </citation>
    <scope>NUCLEOTIDE SEQUENCE [LARGE SCALE GENOMIC DNA]</scope>
    <source>
        <strain evidence="14 15">Pla110</strain>
    </source>
</reference>
<evidence type="ECO:0000256" key="3">
    <source>
        <dbReference type="ARBA" id="ARBA00022475"/>
    </source>
</evidence>
<dbReference type="GO" id="GO:0005886">
    <property type="term" value="C:plasma membrane"/>
    <property type="evidence" value="ECO:0007669"/>
    <property type="project" value="UniProtKB-SubCell"/>
</dbReference>
<dbReference type="PANTHER" id="PTHR30347">
    <property type="entry name" value="POTASSIUM CHANNEL RELATED"/>
    <property type="match status" value="1"/>
</dbReference>
<feature type="transmembrane region" description="Helical" evidence="9">
    <location>
        <begin position="832"/>
        <end position="849"/>
    </location>
</feature>
<feature type="domain" description="Mechanosensitive ion channel MscS C-terminal" evidence="13">
    <location>
        <begin position="1051"/>
        <end position="1134"/>
    </location>
</feature>
<dbReference type="Gene3D" id="1.10.287.1260">
    <property type="match status" value="1"/>
</dbReference>
<feature type="transmembrane region" description="Helical" evidence="9">
    <location>
        <begin position="648"/>
        <end position="666"/>
    </location>
</feature>
<dbReference type="RefSeq" id="WP_144994245.1">
    <property type="nucleotide sequence ID" value="NZ_CP036281.1"/>
</dbReference>
<dbReference type="GO" id="GO:0008381">
    <property type="term" value="F:mechanosensitive monoatomic ion channel activity"/>
    <property type="evidence" value="ECO:0007669"/>
    <property type="project" value="UniProtKB-ARBA"/>
</dbReference>
<feature type="transmembrane region" description="Helical" evidence="9">
    <location>
        <begin position="520"/>
        <end position="539"/>
    </location>
</feature>
<dbReference type="InterPro" id="IPR023408">
    <property type="entry name" value="MscS_beta-dom_sf"/>
</dbReference>
<evidence type="ECO:0000259" key="10">
    <source>
        <dbReference type="Pfam" id="PF00924"/>
    </source>
</evidence>
<dbReference type="InterPro" id="IPR010920">
    <property type="entry name" value="LSM_dom_sf"/>
</dbReference>
<dbReference type="OrthoDB" id="9809206at2"/>
<feature type="transmembrane region" description="Helical" evidence="9">
    <location>
        <begin position="601"/>
        <end position="622"/>
    </location>
</feature>
<sequence length="1191" mass="135794">MTSDIHFSRLITWRSFSFLVLGLTLGLVQPTILHAQPAPESVGEKAETATKQTPSDVLAEVDELVSQVTANPDADDATKTKAEELKKEIQRSLDVWRQKWELTGITQQDIKTTPTEAQKMKAETEQLRNEPPKQWNPSTPATELEQELEALKTKLQALQEESTKLATQAEKRNTRRQEIQEQLDKLTAEEATVTTTLQASQVNESSPPLEKLQQLNNQTMRVRIGQQRKALETELQQLEVQQSVDWTRLKTELTELQLSKVQENVRLLTDEYQKARKREAARAVKEAEQQNQEFVKAYPELQSIVTQNQEWAIKNQELIGSLTKAENSLTANNANLTELDLQYQRVSRLVEQVGHTGPIGIMLRNLKSEMKGDEDYAAGIPKRNETLADVQLKIFQLEEQKSTIVQPDLFVQNYLPNEDAEKQQIAIDAIRKQRETLKTLSHNYNQFYDTLYKLNVIDKKLIAKQQEFTSYINERVLWIRSSPILSLQELKADDKSFHWLFSLDGWQQVWTQSLNRVRQAPLQSVSIILLWSLLLILGARWRRQLAEISKQVTPNAFYKFYPTVKATILSLLIAIVWPLFFWGWAWQLDQQSYQESFPQTLIPALNLVGNWFFAIEFIRLLFRSKGLADSHFQWNFSSMLTVRRNIRWLMMLSVPLVFLGGLLQGNEIDEAHDAWERVAYILFQCCLTIFLFNIFRPSSGLFQTIVDYKQNAWMDRLRGLTCLLLVSIPVTLIAFSFLGFHYTAFQLNSVLGTTAWFLIALFVVRALAHRWIMLGYRRLSILRSQQKREQQKEAEKQAQENTEPGAMAEAPIKLEEERPIDLRFSSHQIRRLLNATLWTVAFLGVWLIWHDMMPALSALDSSERFAVWHTTNQVTDPETNNTIDVIEPVTIFDLALGLAVALLTVAATRNIPGLLEMTILEQLPIDASVRYAVTTIARYVCILLGGIVGFQVVGVAWSQVQWMATALTFGLAFGLQEIFANFISGIILLFERPIRVGDIVTIDSVSGIVSRIRMRATTITDWDRKEYVVPNKEFITGRLLNWTLSDPVNRIVIEVGVAYGSDLEKATGILKRLAVDHPEILEDPPPVVTFDRFGDSTLNLIMRAYLPSLENRLMTIHQLHMQINSEFNAAGIEIAFPQRDLHIRSMPPGFGQQASDNSKSHEGNGNGHNPKPPTEPQEAFANTAADPGVDD</sequence>
<dbReference type="InterPro" id="IPR052702">
    <property type="entry name" value="MscS-like_channel"/>
</dbReference>
<dbReference type="InterPro" id="IPR025692">
    <property type="entry name" value="MscS_IM_dom1"/>
</dbReference>
<evidence type="ECO:0000313" key="14">
    <source>
        <dbReference type="EMBL" id="QDU79554.1"/>
    </source>
</evidence>
<feature type="domain" description="Mechanosensitive ion channel inner membrane" evidence="11">
    <location>
        <begin position="526"/>
        <end position="861"/>
    </location>
</feature>
<gene>
    <name evidence="14" type="primary">mscK</name>
    <name evidence="14" type="ORF">Pla110_12650</name>
</gene>
<evidence type="ECO:0000313" key="15">
    <source>
        <dbReference type="Proteomes" id="UP000317178"/>
    </source>
</evidence>
<dbReference type="Pfam" id="PF12795">
    <property type="entry name" value="MscS_porin"/>
    <property type="match status" value="1"/>
</dbReference>
<dbReference type="SUPFAM" id="SSF50182">
    <property type="entry name" value="Sm-like ribonucleoproteins"/>
    <property type="match status" value="1"/>
</dbReference>
<feature type="transmembrane region" description="Helical" evidence="9">
    <location>
        <begin position="560"/>
        <end position="581"/>
    </location>
</feature>
<evidence type="ECO:0000256" key="9">
    <source>
        <dbReference type="SAM" id="Phobius"/>
    </source>
</evidence>
<feature type="domain" description="Mechanosensitive ion channel MscS" evidence="10">
    <location>
        <begin position="978"/>
        <end position="1043"/>
    </location>
</feature>
<proteinExistence type="inferred from homology"/>
<dbReference type="Pfam" id="PF12794">
    <property type="entry name" value="MscS_TM"/>
    <property type="match status" value="1"/>
</dbReference>
<keyword evidence="15" id="KW-1185">Reference proteome</keyword>
<dbReference type="Pfam" id="PF00924">
    <property type="entry name" value="MS_channel_2nd"/>
    <property type="match status" value="1"/>
</dbReference>
<dbReference type="Pfam" id="PF21082">
    <property type="entry name" value="MS_channel_3rd"/>
    <property type="match status" value="1"/>
</dbReference>
<evidence type="ECO:0000256" key="1">
    <source>
        <dbReference type="ARBA" id="ARBA00004651"/>
    </source>
</evidence>
<feature type="transmembrane region" description="Helical" evidence="9">
    <location>
        <begin position="936"/>
        <end position="957"/>
    </location>
</feature>
<keyword evidence="5 9" id="KW-1133">Transmembrane helix</keyword>
<feature type="coiled-coil region" evidence="7">
    <location>
        <begin position="221"/>
        <end position="297"/>
    </location>
</feature>
<evidence type="ECO:0000256" key="2">
    <source>
        <dbReference type="ARBA" id="ARBA00008017"/>
    </source>
</evidence>
<keyword evidence="7" id="KW-0175">Coiled coil</keyword>
<dbReference type="Gene3D" id="3.30.70.100">
    <property type="match status" value="1"/>
</dbReference>
<keyword evidence="6 9" id="KW-0472">Membrane</keyword>
<evidence type="ECO:0000256" key="5">
    <source>
        <dbReference type="ARBA" id="ARBA00022989"/>
    </source>
</evidence>
<dbReference type="InterPro" id="IPR049278">
    <property type="entry name" value="MS_channel_C"/>
</dbReference>
<evidence type="ECO:0000259" key="13">
    <source>
        <dbReference type="Pfam" id="PF21082"/>
    </source>
</evidence>
<dbReference type="InterPro" id="IPR006685">
    <property type="entry name" value="MscS_channel_2nd"/>
</dbReference>
<dbReference type="SUPFAM" id="SSF82689">
    <property type="entry name" value="Mechanosensitive channel protein MscS (YggB), C-terminal domain"/>
    <property type="match status" value="1"/>
</dbReference>